<dbReference type="SUPFAM" id="SSF51197">
    <property type="entry name" value="Clavaminate synthase-like"/>
    <property type="match status" value="1"/>
</dbReference>
<dbReference type="InterPro" id="IPR010856">
    <property type="entry name" value="Gig2-like"/>
</dbReference>
<dbReference type="RefSeq" id="WP_018443894.1">
    <property type="nucleotide sequence ID" value="NZ_KB890218.1"/>
</dbReference>
<dbReference type="PANTHER" id="PTHR30613:SF1">
    <property type="entry name" value="DUF1479 DOMAIN PROTEIN (AFU_ORTHOLOGUE AFUA_5G09280)"/>
    <property type="match status" value="1"/>
</dbReference>
<organism evidence="1 2">
    <name type="scientific">Trinickia symbiotica</name>
    <dbReference type="NCBI Taxonomy" id="863227"/>
    <lineage>
        <taxon>Bacteria</taxon>
        <taxon>Pseudomonadati</taxon>
        <taxon>Pseudomonadota</taxon>
        <taxon>Betaproteobacteria</taxon>
        <taxon>Burkholderiales</taxon>
        <taxon>Burkholderiaceae</taxon>
        <taxon>Trinickia</taxon>
    </lineage>
</organism>
<dbReference type="OrthoDB" id="5620327at2"/>
<accession>A0A2N7X296</accession>
<evidence type="ECO:0000313" key="1">
    <source>
        <dbReference type="EMBL" id="PMS35878.1"/>
    </source>
</evidence>
<dbReference type="InterPro" id="IPR027443">
    <property type="entry name" value="IPNS-like_sf"/>
</dbReference>
<proteinExistence type="predicted"/>
<evidence type="ECO:0000313" key="2">
    <source>
        <dbReference type="Proteomes" id="UP000235777"/>
    </source>
</evidence>
<dbReference type="Gene3D" id="2.60.120.330">
    <property type="entry name" value="B-lactam Antibiotic, Isopenicillin N Synthase, Chain"/>
    <property type="match status" value="1"/>
</dbReference>
<dbReference type="EMBL" id="PNYC01000009">
    <property type="protein sequence ID" value="PMS35878.1"/>
    <property type="molecule type" value="Genomic_DNA"/>
</dbReference>
<keyword evidence="2" id="KW-1185">Reference proteome</keyword>
<reference evidence="1 2" key="1">
    <citation type="submission" date="2018-01" db="EMBL/GenBank/DDBJ databases">
        <title>Whole genome analyses suggest that Burkholderia sensu lato contains two further novel genera in the rhizoxinica-symbiotica group Mycetohabitans gen. nov., and Trinickia gen. nov.: implications for the evolution of diazotrophy and nodulation in the Burkholderiaceae.</title>
        <authorList>
            <person name="Estrada-de los Santos P."/>
            <person name="Palmer M."/>
            <person name="Chavez-Ramirez B."/>
            <person name="Beukes C."/>
            <person name="Steenkamp E.T."/>
            <person name="Hirsch A.M."/>
            <person name="Manyaka P."/>
            <person name="Maluk M."/>
            <person name="Lafos M."/>
            <person name="Crook M."/>
            <person name="Gross E."/>
            <person name="Simon M.F."/>
            <person name="Bueno dos Reis Junior F."/>
            <person name="Poole P.S."/>
            <person name="Venter S.N."/>
            <person name="James E.K."/>
        </authorList>
    </citation>
    <scope>NUCLEOTIDE SEQUENCE [LARGE SCALE GENOMIC DNA]</scope>
    <source>
        <strain evidence="1 2">JPY 581</strain>
    </source>
</reference>
<dbReference type="Pfam" id="PF07350">
    <property type="entry name" value="Gig2-like"/>
    <property type="match status" value="1"/>
</dbReference>
<dbReference type="PANTHER" id="PTHR30613">
    <property type="entry name" value="UNCHARACTERIZED PROTEIN YBIU-RELATED"/>
    <property type="match status" value="1"/>
</dbReference>
<comment type="caution">
    <text evidence="1">The sequence shown here is derived from an EMBL/GenBank/DDBJ whole genome shotgun (WGS) entry which is preliminary data.</text>
</comment>
<protein>
    <submittedName>
        <fullName evidence="1">DUF1479 domain-containing protein</fullName>
    </submittedName>
</protein>
<gene>
    <name evidence="1" type="ORF">C0Z20_16285</name>
</gene>
<dbReference type="Proteomes" id="UP000235777">
    <property type="component" value="Unassembled WGS sequence"/>
</dbReference>
<dbReference type="AlphaFoldDB" id="A0A2N7X296"/>
<dbReference type="STRING" id="863227.GCA_000373005_05284"/>
<sequence length="413" mass="46583">MALQIDDLSAAIRRAKRELREQLPNFKEVFADIEAAMIDEAERIAKLRDEGEAVIPEIRFDDIVHNRITADQIALVKARGACVIRNVFDRSLVEQWDDDIAQYVERNNLDAKLLNRAEDRYFGQLASSKPQIYGVYWSKPQVMARQSEALTLARVFLNRLWKAESEGRVHFDPNHVPVYADRLRRRPPGSESLGLSAHCDGGSVERWIEPNFRKVYRHVFSGNWRNYDPFDAAWRTEVEEIPSPAVCSMFRTFQGWTALTPQGPGDGTLQLVPIAKSMVYILMRALQDDVADDDLCGAMAGRALSIKEAYHAPLFRALSSIPPMQAGDTVFWHSDVIHAVEDAHRGKGYSNVMYIASLPSCAKNDAYLKRQLPSFLEGKSPPDFPADHFETDFVGRATAEDLTALGRSQMGLD</sequence>
<name>A0A2N7X296_9BURK</name>